<accession>A0A9X3ARC7</accession>
<feature type="domain" description="NADAR" evidence="3">
    <location>
        <begin position="10"/>
        <end position="72"/>
    </location>
</feature>
<dbReference type="InterPro" id="IPR037238">
    <property type="entry name" value="YbiA-like_sf"/>
</dbReference>
<evidence type="ECO:0000256" key="1">
    <source>
        <dbReference type="ARBA" id="ARBA00000022"/>
    </source>
</evidence>
<reference evidence="4" key="1">
    <citation type="journal article" date="2022" name="Front. Microbiol.">
        <title>Genome-based taxonomic rearrangement of Oceanobacter-related bacteria including the description of Thalassolituus hydrocarbonoclasticus sp. nov. and Thalassolituus pacificus sp. nov. and emended description of the genus Thalassolituus.</title>
        <authorList>
            <person name="Dong C."/>
            <person name="Wei L."/>
            <person name="Wang J."/>
            <person name="Lai Q."/>
            <person name="Huang Z."/>
            <person name="Shao Z."/>
        </authorList>
    </citation>
    <scope>NUCLEOTIDE SEQUENCE</scope>
    <source>
        <strain evidence="4">59MF3M-4</strain>
    </source>
</reference>
<dbReference type="InterPro" id="IPR012816">
    <property type="entry name" value="NADAR"/>
</dbReference>
<keyword evidence="5" id="KW-1185">Reference proteome</keyword>
<name>A0A9X3ARC7_9GAMM</name>
<comment type="catalytic activity">
    <reaction evidence="1">
        <text>5-amino-6-(5-phospho-D-ribosylamino)uracil + H2O = 5,6-diaminouracil + D-ribose 5-phosphate</text>
        <dbReference type="Rhea" id="RHEA:55020"/>
        <dbReference type="ChEBI" id="CHEBI:15377"/>
        <dbReference type="ChEBI" id="CHEBI:46252"/>
        <dbReference type="ChEBI" id="CHEBI:58453"/>
        <dbReference type="ChEBI" id="CHEBI:78346"/>
    </reaction>
</comment>
<sequence>MWYQIDGSASQNPELKEFLLDTGDSILVEASPVDAVWGIGLTADDPTASEPHNWQGQNLLGFALMRVRDQLKC</sequence>
<dbReference type="SUPFAM" id="SSF143990">
    <property type="entry name" value="YbiA-like"/>
    <property type="match status" value="1"/>
</dbReference>
<evidence type="ECO:0000256" key="2">
    <source>
        <dbReference type="ARBA" id="ARBA00000751"/>
    </source>
</evidence>
<evidence type="ECO:0000313" key="4">
    <source>
        <dbReference type="EMBL" id="MCT7357633.1"/>
    </source>
</evidence>
<dbReference type="RefSeq" id="WP_260974564.1">
    <property type="nucleotide sequence ID" value="NZ_JAOANI010000002.1"/>
</dbReference>
<dbReference type="CDD" id="cd15457">
    <property type="entry name" value="NADAR"/>
    <property type="match status" value="1"/>
</dbReference>
<evidence type="ECO:0000313" key="5">
    <source>
        <dbReference type="Proteomes" id="UP001147830"/>
    </source>
</evidence>
<dbReference type="AlphaFoldDB" id="A0A9X3ARC7"/>
<protein>
    <submittedName>
        <fullName evidence="4">NADAR family protein</fullName>
    </submittedName>
</protein>
<dbReference type="Pfam" id="PF08719">
    <property type="entry name" value="NADAR"/>
    <property type="match status" value="1"/>
</dbReference>
<comment type="caution">
    <text evidence="4">The sequence shown here is derived from an EMBL/GenBank/DDBJ whole genome shotgun (WGS) entry which is preliminary data.</text>
</comment>
<gene>
    <name evidence="4" type="ORF">NYR02_01165</name>
</gene>
<reference evidence="4" key="2">
    <citation type="submission" date="2022-08" db="EMBL/GenBank/DDBJ databases">
        <authorList>
            <person name="Dong C."/>
        </authorList>
    </citation>
    <scope>NUCLEOTIDE SEQUENCE</scope>
    <source>
        <strain evidence="4">59MF3M-4</strain>
    </source>
</reference>
<dbReference type="Proteomes" id="UP001147830">
    <property type="component" value="Unassembled WGS sequence"/>
</dbReference>
<proteinExistence type="predicted"/>
<dbReference type="EMBL" id="JAOANI010000002">
    <property type="protein sequence ID" value="MCT7357633.1"/>
    <property type="molecule type" value="Genomic_DNA"/>
</dbReference>
<evidence type="ECO:0000259" key="3">
    <source>
        <dbReference type="Pfam" id="PF08719"/>
    </source>
</evidence>
<comment type="catalytic activity">
    <reaction evidence="2">
        <text>2,5-diamino-6-hydroxy-4-(5-phosphoribosylamino)-pyrimidine + H2O = 2,5,6-triamino-4-hydroxypyrimidine + D-ribose 5-phosphate</text>
        <dbReference type="Rhea" id="RHEA:23436"/>
        <dbReference type="ChEBI" id="CHEBI:15377"/>
        <dbReference type="ChEBI" id="CHEBI:58614"/>
        <dbReference type="ChEBI" id="CHEBI:78346"/>
        <dbReference type="ChEBI" id="CHEBI:137796"/>
    </reaction>
</comment>
<organism evidence="4 5">
    <name type="scientific">Thalassolituus pacificus</name>
    <dbReference type="NCBI Taxonomy" id="2975440"/>
    <lineage>
        <taxon>Bacteria</taxon>
        <taxon>Pseudomonadati</taxon>
        <taxon>Pseudomonadota</taxon>
        <taxon>Gammaproteobacteria</taxon>
        <taxon>Oceanospirillales</taxon>
        <taxon>Oceanospirillaceae</taxon>
        <taxon>Thalassolituus</taxon>
    </lineage>
</organism>
<dbReference type="Gene3D" id="1.10.357.40">
    <property type="entry name" value="YbiA-like"/>
    <property type="match status" value="1"/>
</dbReference>